<proteinExistence type="predicted"/>
<organism evidence="2 3">
    <name type="scientific">Gryllotalpicola reticulitermitis</name>
    <dbReference type="NCBI Taxonomy" id="1184153"/>
    <lineage>
        <taxon>Bacteria</taxon>
        <taxon>Bacillati</taxon>
        <taxon>Actinomycetota</taxon>
        <taxon>Actinomycetes</taxon>
        <taxon>Micrococcales</taxon>
        <taxon>Microbacteriaceae</taxon>
        <taxon>Gryllotalpicola</taxon>
    </lineage>
</organism>
<evidence type="ECO:0000313" key="3">
    <source>
        <dbReference type="Proteomes" id="UP001595900"/>
    </source>
</evidence>
<protein>
    <submittedName>
        <fullName evidence="2">Uncharacterized protein</fullName>
    </submittedName>
</protein>
<sequence length="93" mass="9878">MRTVTRSNYGAPNATEEPGAGAFRFSKDARSGLAHVKIEQTGVSADALVVIRFADGKIDVQMISLVDPSSAVAWRMSAVNDHSTKSYTSATGF</sequence>
<dbReference type="Proteomes" id="UP001595900">
    <property type="component" value="Unassembled WGS sequence"/>
</dbReference>
<name>A0ABV8Q9N4_9MICO</name>
<evidence type="ECO:0000256" key="1">
    <source>
        <dbReference type="SAM" id="MobiDB-lite"/>
    </source>
</evidence>
<feature type="region of interest" description="Disordered" evidence="1">
    <location>
        <begin position="1"/>
        <end position="20"/>
    </location>
</feature>
<reference evidence="3" key="1">
    <citation type="journal article" date="2019" name="Int. J. Syst. Evol. Microbiol.">
        <title>The Global Catalogue of Microorganisms (GCM) 10K type strain sequencing project: providing services to taxonomists for standard genome sequencing and annotation.</title>
        <authorList>
            <consortium name="The Broad Institute Genomics Platform"/>
            <consortium name="The Broad Institute Genome Sequencing Center for Infectious Disease"/>
            <person name="Wu L."/>
            <person name="Ma J."/>
        </authorList>
    </citation>
    <scope>NUCLEOTIDE SEQUENCE [LARGE SCALE GENOMIC DNA]</scope>
    <source>
        <strain evidence="3">CGMCC 1.10363</strain>
    </source>
</reference>
<keyword evidence="3" id="KW-1185">Reference proteome</keyword>
<dbReference type="RefSeq" id="WP_390230218.1">
    <property type="nucleotide sequence ID" value="NZ_JBHSCN010000006.1"/>
</dbReference>
<evidence type="ECO:0000313" key="2">
    <source>
        <dbReference type="EMBL" id="MFC4244534.1"/>
    </source>
</evidence>
<gene>
    <name evidence="2" type="ORF">ACFOYW_14245</name>
</gene>
<comment type="caution">
    <text evidence="2">The sequence shown here is derived from an EMBL/GenBank/DDBJ whole genome shotgun (WGS) entry which is preliminary data.</text>
</comment>
<accession>A0ABV8Q9N4</accession>
<dbReference type="EMBL" id="JBHSCN010000006">
    <property type="protein sequence ID" value="MFC4244534.1"/>
    <property type="molecule type" value="Genomic_DNA"/>
</dbReference>
<feature type="compositionally biased region" description="Polar residues" evidence="1">
    <location>
        <begin position="1"/>
        <end position="10"/>
    </location>
</feature>